<dbReference type="SMART" id="SM00468">
    <property type="entry name" value="PreSET"/>
    <property type="match status" value="1"/>
</dbReference>
<keyword evidence="7" id="KW-0949">S-adenosyl-L-methionine</keyword>
<evidence type="ECO:0000259" key="18">
    <source>
        <dbReference type="PROSITE" id="PS50280"/>
    </source>
</evidence>
<dbReference type="GO" id="GO:0070828">
    <property type="term" value="P:heterochromatin organization"/>
    <property type="evidence" value="ECO:0007669"/>
    <property type="project" value="TreeGrafter"/>
</dbReference>
<dbReference type="GO" id="GO:0003677">
    <property type="term" value="F:DNA binding"/>
    <property type="evidence" value="ECO:0007669"/>
    <property type="project" value="InterPro"/>
</dbReference>
<feature type="compositionally biased region" description="Polar residues" evidence="17">
    <location>
        <begin position="949"/>
        <end position="958"/>
    </location>
</feature>
<feature type="domain" description="MBD" evidence="21">
    <location>
        <begin position="664"/>
        <end position="736"/>
    </location>
</feature>
<dbReference type="Proteomes" id="UP000694843">
    <property type="component" value="Unplaced"/>
</dbReference>
<dbReference type="GO" id="GO:0005694">
    <property type="term" value="C:chromosome"/>
    <property type="evidence" value="ECO:0007669"/>
    <property type="project" value="UniProtKB-SubCell"/>
</dbReference>
<dbReference type="InterPro" id="IPR001214">
    <property type="entry name" value="SET_dom"/>
</dbReference>
<evidence type="ECO:0000256" key="9">
    <source>
        <dbReference type="ARBA" id="ARBA00022737"/>
    </source>
</evidence>
<evidence type="ECO:0000313" key="22">
    <source>
        <dbReference type="Proteomes" id="UP000694843"/>
    </source>
</evidence>
<dbReference type="KEGG" id="hazt:108673081"/>
<keyword evidence="3" id="KW-0158">Chromosome</keyword>
<feature type="domain" description="Pre-SET" evidence="19">
    <location>
        <begin position="796"/>
        <end position="868"/>
    </location>
</feature>
<dbReference type="Pfam" id="PF18359">
    <property type="entry name" value="Tudor_5"/>
    <property type="match status" value="1"/>
</dbReference>
<evidence type="ECO:0000259" key="20">
    <source>
        <dbReference type="PROSITE" id="PS50868"/>
    </source>
</evidence>
<evidence type="ECO:0000256" key="2">
    <source>
        <dbReference type="ARBA" id="ARBA00004286"/>
    </source>
</evidence>
<dbReference type="GO" id="GO:0046974">
    <property type="term" value="F:histone H3K9 methyltransferase activity"/>
    <property type="evidence" value="ECO:0007669"/>
    <property type="project" value="UniProtKB-ARBA"/>
</dbReference>
<keyword evidence="11" id="KW-0156">Chromatin regulator</keyword>
<evidence type="ECO:0000256" key="3">
    <source>
        <dbReference type="ARBA" id="ARBA00022454"/>
    </source>
</evidence>
<keyword evidence="13 16" id="KW-0175">Coiled coil</keyword>
<sequence>MAEIINLSDDDDVVCEQRITNPLAAADPPKLARCLNSECHSREGLRKAPAAARRFYGVLAYPKKTRICLPCLACFSLHQQKLIEKVRNGENIILINNEPQRDTVLLTDSESDPDDVESEESVLELSLSGSDSDKDSGDAEQPDRLKRMLENMVDSLALKKHVDEGIENVTSRIAKAENGLKEMDEEYNKIEKELHSIRCSFYDSFKPKIKLLPEVDVDNNPGLDDQVHVVPSEHVTCQASLPPVAPLMRPQLVPGQAVYAMRLSLFSRWVPAVVVSVVHKEENNTRYMVRYNRFQAEMKELTGRQLAYEYQCATRLVVGTRVIARFRDEEKNGRKDDQKNGRHDTSSTNGFYVGIVAEVPTVANKFKYLIFFDDGYAQYVLHHHIRVVTEASAQAWDDVCSDSRAFIKEYVQMYPERPMVRLQKWNNVKTERNGKWWRAQVLEVEGSLVKMYFPTHELSEWIYRGSTRLSPLFQKKMSLQANAEQHSRLTVRRRAMIPGRQAGPVVEYCTFGQESILPTPLGSSTVTPREKFTPQSVTAAISHPPPPLLLNASFPSSLISTPSGNSSRVSLPTPIVSSTATSTSAPAASAPSATAPTGNRSVAKKSTGARPGTPPPELLEKIKQEMNGFIKKAQIPPLERRFRPHQCGSACVGGPKGEELLKKNRYISPLLIPIVLGWRRQLVRQRKKTILRRSVYYVTPCCRRLRNIDELFVYLRTTHSKLEIDYFSFELNIDVINEWAPSKELYTIPDFSQGVEPMPIHCVNSLDSDPPFPLEYCNVRMPAPGVPLNLDTDFLVCCSCTDDCQDKSRCECWQLTLESNKRLPPKLQLNDPGYVHRRLYEQVTSGIFECNSRCACKHTCQNRVVQNPLRIKLQLFKTARRGWGVRTLHEMEDMKEGYEDEVDHDEDDFPDRQKKKKSSDEDDSEPEGSDGELRYQRNDKHDDNFVPSCPTQRSNNVTERLPSSRLLAISARKKNTDSGGDEDDPDDPAPVASPESSRAASPSSLSRRPSEDDDDDADGRQRRRQNFSAVIPDNLPTSPTKQSHRQYYGEDEQVYVIDAKRAGNIGRFLNHSCQPNVFVQNVFVDSQDLRFPYMSFFATCSIRAGCELTWDYNYEVGCVQGKVKYCYCGAKKCRGRLL</sequence>
<evidence type="ECO:0000256" key="8">
    <source>
        <dbReference type="ARBA" id="ARBA00022723"/>
    </source>
</evidence>
<evidence type="ECO:0000256" key="11">
    <source>
        <dbReference type="ARBA" id="ARBA00022853"/>
    </source>
</evidence>
<organism evidence="22 23">
    <name type="scientific">Hyalella azteca</name>
    <name type="common">Amphipod</name>
    <dbReference type="NCBI Taxonomy" id="294128"/>
    <lineage>
        <taxon>Eukaryota</taxon>
        <taxon>Metazoa</taxon>
        <taxon>Ecdysozoa</taxon>
        <taxon>Arthropoda</taxon>
        <taxon>Crustacea</taxon>
        <taxon>Multicrustacea</taxon>
        <taxon>Malacostraca</taxon>
        <taxon>Eumalacostraca</taxon>
        <taxon>Peracarida</taxon>
        <taxon>Amphipoda</taxon>
        <taxon>Senticaudata</taxon>
        <taxon>Talitrida</taxon>
        <taxon>Talitroidea</taxon>
        <taxon>Hyalellidae</taxon>
        <taxon>Hyalella</taxon>
    </lineage>
</organism>
<dbReference type="GO" id="GO:0032259">
    <property type="term" value="P:methylation"/>
    <property type="evidence" value="ECO:0007669"/>
    <property type="project" value="UniProtKB-KW"/>
</dbReference>
<feature type="compositionally biased region" description="Low complexity" evidence="17">
    <location>
        <begin position="577"/>
        <end position="597"/>
    </location>
</feature>
<feature type="region of interest" description="Disordered" evidence="17">
    <location>
        <begin position="559"/>
        <end position="618"/>
    </location>
</feature>
<dbReference type="PROSITE" id="PS50867">
    <property type="entry name" value="PRE_SET"/>
    <property type="match status" value="1"/>
</dbReference>
<dbReference type="Pfam" id="PF00856">
    <property type="entry name" value="SET"/>
    <property type="match status" value="1"/>
</dbReference>
<feature type="compositionally biased region" description="Basic and acidic residues" evidence="17">
    <location>
        <begin position="931"/>
        <end position="944"/>
    </location>
</feature>
<dbReference type="InterPro" id="IPR003616">
    <property type="entry name" value="Post-SET_dom"/>
</dbReference>
<keyword evidence="15" id="KW-0539">Nucleus</keyword>
<feature type="compositionally biased region" description="Basic and acidic residues" evidence="17">
    <location>
        <begin position="131"/>
        <end position="143"/>
    </location>
</feature>
<dbReference type="Gene3D" id="2.30.30.140">
    <property type="match status" value="2"/>
</dbReference>
<dbReference type="GO" id="GO:0008270">
    <property type="term" value="F:zinc ion binding"/>
    <property type="evidence" value="ECO:0007669"/>
    <property type="project" value="InterPro"/>
</dbReference>
<dbReference type="GeneID" id="108673081"/>
<dbReference type="InterPro" id="IPR007728">
    <property type="entry name" value="Pre-SET_dom"/>
</dbReference>
<keyword evidence="10" id="KW-0862">Zinc</keyword>
<evidence type="ECO:0000256" key="5">
    <source>
        <dbReference type="ARBA" id="ARBA00022603"/>
    </source>
</evidence>
<feature type="domain" description="SET" evidence="18">
    <location>
        <begin position="871"/>
        <end position="1113"/>
    </location>
</feature>
<keyword evidence="4" id="KW-0678">Repressor</keyword>
<dbReference type="CDD" id="cd21181">
    <property type="entry name" value="Tudor_SETDB1_rpt2"/>
    <property type="match status" value="1"/>
</dbReference>
<proteinExistence type="predicted"/>
<dbReference type="SMART" id="SM00317">
    <property type="entry name" value="SET"/>
    <property type="match status" value="1"/>
</dbReference>
<dbReference type="PANTHER" id="PTHR46024">
    <property type="entry name" value="HISTONE-LYSINE N-METHYLTRANSFERASE EGGLESS"/>
    <property type="match status" value="1"/>
</dbReference>
<evidence type="ECO:0000256" key="4">
    <source>
        <dbReference type="ARBA" id="ARBA00022491"/>
    </source>
</evidence>
<dbReference type="PROSITE" id="PS50982">
    <property type="entry name" value="MBD"/>
    <property type="match status" value="1"/>
</dbReference>
<evidence type="ECO:0000256" key="14">
    <source>
        <dbReference type="ARBA" id="ARBA00023163"/>
    </source>
</evidence>
<evidence type="ECO:0000256" key="10">
    <source>
        <dbReference type="ARBA" id="ARBA00022833"/>
    </source>
</evidence>
<evidence type="ECO:0000256" key="12">
    <source>
        <dbReference type="ARBA" id="ARBA00023015"/>
    </source>
</evidence>
<dbReference type="InterPro" id="IPR016177">
    <property type="entry name" value="DNA-bd_dom_sf"/>
</dbReference>
<dbReference type="InterPro" id="IPR041291">
    <property type="entry name" value="TUDOR_5"/>
</dbReference>
<accession>A0A8B7NRN6</accession>
<evidence type="ECO:0000256" key="7">
    <source>
        <dbReference type="ARBA" id="ARBA00022691"/>
    </source>
</evidence>
<keyword evidence="12" id="KW-0805">Transcription regulation</keyword>
<name>A0A8B7NRN6_HYAAZ</name>
<feature type="compositionally biased region" description="Acidic residues" evidence="17">
    <location>
        <begin position="920"/>
        <end position="930"/>
    </location>
</feature>
<gene>
    <name evidence="23" type="primary">LOC108673081</name>
</gene>
<feature type="compositionally biased region" description="Polar residues" evidence="17">
    <location>
        <begin position="559"/>
        <end position="570"/>
    </location>
</feature>
<dbReference type="SMART" id="SM00391">
    <property type="entry name" value="MBD"/>
    <property type="match status" value="1"/>
</dbReference>
<evidence type="ECO:0000313" key="23">
    <source>
        <dbReference type="RefSeq" id="XP_018016350.2"/>
    </source>
</evidence>
<dbReference type="InterPro" id="IPR041292">
    <property type="entry name" value="Tudor_4"/>
</dbReference>
<evidence type="ECO:0000259" key="19">
    <source>
        <dbReference type="PROSITE" id="PS50867"/>
    </source>
</evidence>
<dbReference type="RefSeq" id="XP_018016350.2">
    <property type="nucleotide sequence ID" value="XM_018160861.2"/>
</dbReference>
<dbReference type="Gene3D" id="2.170.270.10">
    <property type="entry name" value="SET domain"/>
    <property type="match status" value="2"/>
</dbReference>
<feature type="region of interest" description="Disordered" evidence="17">
    <location>
        <begin position="897"/>
        <end position="1047"/>
    </location>
</feature>
<feature type="domain" description="Post-SET" evidence="20">
    <location>
        <begin position="1122"/>
        <end position="1138"/>
    </location>
</feature>
<dbReference type="Pfam" id="PF01429">
    <property type="entry name" value="MBD"/>
    <property type="match status" value="1"/>
</dbReference>
<dbReference type="AlphaFoldDB" id="A0A8B7NRN6"/>
<evidence type="ECO:0000256" key="16">
    <source>
        <dbReference type="SAM" id="Coils"/>
    </source>
</evidence>
<keyword evidence="8" id="KW-0479">Metal-binding</keyword>
<feature type="compositionally biased region" description="Acidic residues" evidence="17">
    <location>
        <begin position="898"/>
        <end position="909"/>
    </location>
</feature>
<dbReference type="GO" id="GO:0010629">
    <property type="term" value="P:negative regulation of gene expression"/>
    <property type="evidence" value="ECO:0007669"/>
    <property type="project" value="TreeGrafter"/>
</dbReference>
<feature type="compositionally biased region" description="Low complexity" evidence="17">
    <location>
        <begin position="989"/>
        <end position="1007"/>
    </location>
</feature>
<dbReference type="InterPro" id="IPR046341">
    <property type="entry name" value="SET_dom_sf"/>
</dbReference>
<dbReference type="PROSITE" id="PS50280">
    <property type="entry name" value="SET"/>
    <property type="match status" value="1"/>
</dbReference>
<dbReference type="Pfam" id="PF05033">
    <property type="entry name" value="Pre-SET"/>
    <property type="match status" value="1"/>
</dbReference>
<dbReference type="SUPFAM" id="SSF54171">
    <property type="entry name" value="DNA-binding domain"/>
    <property type="match status" value="1"/>
</dbReference>
<keyword evidence="6" id="KW-0808">Transferase</keyword>
<comment type="subcellular location">
    <subcellularLocation>
        <location evidence="2">Chromosome</location>
    </subcellularLocation>
    <subcellularLocation>
        <location evidence="1">Nucleus</location>
    </subcellularLocation>
</comment>
<dbReference type="PROSITE" id="PS50868">
    <property type="entry name" value="POST_SET"/>
    <property type="match status" value="1"/>
</dbReference>
<evidence type="ECO:0000256" key="6">
    <source>
        <dbReference type="ARBA" id="ARBA00022679"/>
    </source>
</evidence>
<dbReference type="Pfam" id="PF18358">
    <property type="entry name" value="Tudor_4"/>
    <property type="match status" value="1"/>
</dbReference>
<feature type="compositionally biased region" description="Acidic residues" evidence="17">
    <location>
        <begin position="109"/>
        <end position="122"/>
    </location>
</feature>
<evidence type="ECO:0000256" key="15">
    <source>
        <dbReference type="ARBA" id="ARBA00023242"/>
    </source>
</evidence>
<dbReference type="GO" id="GO:0005634">
    <property type="term" value="C:nucleus"/>
    <property type="evidence" value="ECO:0007669"/>
    <property type="project" value="UniProtKB-SubCell"/>
</dbReference>
<dbReference type="InterPro" id="IPR051516">
    <property type="entry name" value="SETDB_methyltransferase"/>
</dbReference>
<feature type="coiled-coil region" evidence="16">
    <location>
        <begin position="166"/>
        <end position="200"/>
    </location>
</feature>
<reference evidence="23" key="1">
    <citation type="submission" date="2025-08" db="UniProtKB">
        <authorList>
            <consortium name="RefSeq"/>
        </authorList>
    </citation>
    <scope>IDENTIFICATION</scope>
    <source>
        <tissue evidence="23">Whole organism</tissue>
    </source>
</reference>
<evidence type="ECO:0000259" key="21">
    <source>
        <dbReference type="PROSITE" id="PS50982"/>
    </source>
</evidence>
<dbReference type="SUPFAM" id="SSF82199">
    <property type="entry name" value="SET domain"/>
    <property type="match status" value="1"/>
</dbReference>
<feature type="region of interest" description="Disordered" evidence="17">
    <location>
        <begin position="108"/>
        <end position="143"/>
    </location>
</feature>
<dbReference type="PANTHER" id="PTHR46024:SF1">
    <property type="entry name" value="HISTONE-LYSINE N-METHYLTRANSFERASE EGGLESS"/>
    <property type="match status" value="1"/>
</dbReference>
<evidence type="ECO:0000256" key="1">
    <source>
        <dbReference type="ARBA" id="ARBA00004123"/>
    </source>
</evidence>
<dbReference type="OrthoDB" id="5792673at2759"/>
<dbReference type="OMA" id="LLCCDCE"/>
<dbReference type="Gene3D" id="3.30.890.10">
    <property type="entry name" value="Methyl-cpg-binding Protein 2, Chain A"/>
    <property type="match status" value="1"/>
</dbReference>
<keyword evidence="9" id="KW-0677">Repeat</keyword>
<evidence type="ECO:0000256" key="13">
    <source>
        <dbReference type="ARBA" id="ARBA00023054"/>
    </source>
</evidence>
<protein>
    <submittedName>
        <fullName evidence="23">LOW QUALITY PROTEIN: histone-lysine N-methyltransferase SETDB1-like</fullName>
    </submittedName>
</protein>
<evidence type="ECO:0000256" key="17">
    <source>
        <dbReference type="SAM" id="MobiDB-lite"/>
    </source>
</evidence>
<keyword evidence="22" id="KW-1185">Reference proteome</keyword>
<keyword evidence="5" id="KW-0489">Methyltransferase</keyword>
<dbReference type="InterPro" id="IPR001739">
    <property type="entry name" value="Methyl_CpG_DNA-bd"/>
</dbReference>
<keyword evidence="14" id="KW-0804">Transcription</keyword>